<gene>
    <name evidence="2" type="ORF">L5515_009546</name>
</gene>
<sequence length="547" mass="63546">MPSVYEYLTDQQKNNIMSILFAIDPDKIMLILGLQSPYGETNYYINYEKFGSNTTNVKFDEEDSDPIQHNFVDVFLEDLEMLIVHRKTVLSFIAINYSRATTVDDRARICERLEMSLKLRSTVFPVERAEFSGTTIAQAASFTRLLDRAKLSNVFLMQIVDPENSERFLNEFKSEKAISYDKHINISFSNQMPQTTDLDKPDNQSMNEMVARKVLENRLPMQFILRQLQCFDIERLRKVNRGIRNCIDLIRPNPHMEKCAITFTFFNGMLLRINTHTELKNNESKHVEYRSDGVDTYIQGVVFPKTNYMDLCLHDIETILRNQSECIEELLIIYKVIINNDSVIMDDLSERIGKFLEGRESTLKTKKFSMGSKSQKGIMNILPAIDENSLTTIELLDFSKPVTEEFRFEVDQISQTKQWKSAEQLISKYLTIKTPIQEMNVLHFADLEILVEALSSEDVAYLKTNLLKSSSFQKFKISFLESTVDESLHTLIGQPYRIVSDSKKVWYFRIPNTDCYIHVVLNTHDVDNKNPKVITFKRVAKEDTPFN</sequence>
<keyword evidence="3" id="KW-1185">Reference proteome</keyword>
<accession>A0AAE9FA65</accession>
<organism evidence="2 3">
    <name type="scientific">Caenorhabditis briggsae</name>
    <dbReference type="NCBI Taxonomy" id="6238"/>
    <lineage>
        <taxon>Eukaryota</taxon>
        <taxon>Metazoa</taxon>
        <taxon>Ecdysozoa</taxon>
        <taxon>Nematoda</taxon>
        <taxon>Chromadorea</taxon>
        <taxon>Rhabditida</taxon>
        <taxon>Rhabditina</taxon>
        <taxon>Rhabditomorpha</taxon>
        <taxon>Rhabditoidea</taxon>
        <taxon>Rhabditidae</taxon>
        <taxon>Peloderinae</taxon>
        <taxon>Caenorhabditis</taxon>
    </lineage>
</organism>
<evidence type="ECO:0000313" key="3">
    <source>
        <dbReference type="Proteomes" id="UP000829354"/>
    </source>
</evidence>
<dbReference type="Proteomes" id="UP000829354">
    <property type="component" value="Chromosome V"/>
</dbReference>
<dbReference type="EMBL" id="CP092624">
    <property type="protein sequence ID" value="UMM37939.1"/>
    <property type="molecule type" value="Genomic_DNA"/>
</dbReference>
<dbReference type="PANTHER" id="PTHR23015:SF25">
    <property type="entry name" value="DUF38 DOMAIN-CONTAINING PROTEIN-RELATED"/>
    <property type="match status" value="1"/>
</dbReference>
<evidence type="ECO:0000313" key="2">
    <source>
        <dbReference type="EMBL" id="UMM37939.1"/>
    </source>
</evidence>
<dbReference type="PANTHER" id="PTHR23015">
    <property type="entry name" value="UNCHARACTERIZED C.ELEGANS PROTEIN"/>
    <property type="match status" value="1"/>
</dbReference>
<dbReference type="Pfam" id="PF01827">
    <property type="entry name" value="FTH"/>
    <property type="match status" value="1"/>
</dbReference>
<dbReference type="InterPro" id="IPR040161">
    <property type="entry name" value="FB224"/>
</dbReference>
<dbReference type="AlphaFoldDB" id="A0AAE9FA65"/>
<name>A0AAE9FA65_CAEBR</name>
<protein>
    <recommendedName>
        <fullName evidence="1">DUF38 domain-containing protein</fullName>
    </recommendedName>
</protein>
<evidence type="ECO:0000259" key="1">
    <source>
        <dbReference type="Pfam" id="PF01827"/>
    </source>
</evidence>
<proteinExistence type="predicted"/>
<reference evidence="2 3" key="1">
    <citation type="submission" date="2022-04" db="EMBL/GenBank/DDBJ databases">
        <title>Chromosome-level reference genomes for two strains of Caenorhabditis briggsae: an improved platform for comparative genomics.</title>
        <authorList>
            <person name="Stevens L."/>
            <person name="Andersen E."/>
        </authorList>
    </citation>
    <scope>NUCLEOTIDE SEQUENCE [LARGE SCALE GENOMIC DNA]</scope>
    <source>
        <strain evidence="2">VX34</strain>
        <tissue evidence="2">Whole-organism</tissue>
    </source>
</reference>
<feature type="domain" description="DUF38" evidence="1">
    <location>
        <begin position="348"/>
        <end position="486"/>
    </location>
</feature>
<dbReference type="InterPro" id="IPR002900">
    <property type="entry name" value="DUF38/FTH_CAE_spp"/>
</dbReference>